<dbReference type="Gene3D" id="1.10.439.10">
    <property type="entry name" value="Penicillin Amidohydrolase, domain 1"/>
    <property type="match status" value="1"/>
</dbReference>
<keyword evidence="5" id="KW-0479">Metal-binding</keyword>
<reference evidence="6 7" key="1">
    <citation type="submission" date="2018-03" db="EMBL/GenBank/DDBJ databases">
        <title>Genomic Encyclopedia of Archaeal and Bacterial Type Strains, Phase II (KMG-II): from individual species to whole genera.</title>
        <authorList>
            <person name="Goeker M."/>
        </authorList>
    </citation>
    <scope>NUCLEOTIDE SEQUENCE [LARGE SCALE GENOMIC DNA]</scope>
    <source>
        <strain evidence="6 7">DSM 28229</strain>
    </source>
</reference>
<dbReference type="InterPro" id="IPR014395">
    <property type="entry name" value="Pen/GL7ACA/AHL_acylase"/>
</dbReference>
<dbReference type="OrthoDB" id="9759796at2"/>
<feature type="binding site" evidence="5">
    <location>
        <position position="357"/>
    </location>
    <ligand>
        <name>Ca(2+)</name>
        <dbReference type="ChEBI" id="CHEBI:29108"/>
    </ligand>
</feature>
<dbReference type="PANTHER" id="PTHR34218">
    <property type="entry name" value="PEPTIDASE S45 PENICILLIN AMIDASE"/>
    <property type="match status" value="1"/>
</dbReference>
<dbReference type="GO" id="GO:0046872">
    <property type="term" value="F:metal ion binding"/>
    <property type="evidence" value="ECO:0007669"/>
    <property type="project" value="UniProtKB-KW"/>
</dbReference>
<dbReference type="Pfam" id="PF01804">
    <property type="entry name" value="Penicil_amidase"/>
    <property type="match status" value="1"/>
</dbReference>
<dbReference type="PIRSF" id="PIRSF001227">
    <property type="entry name" value="Pen_acylase"/>
    <property type="match status" value="1"/>
</dbReference>
<gene>
    <name evidence="6" type="ORF">BC781_101911</name>
</gene>
<dbReference type="InterPro" id="IPR029055">
    <property type="entry name" value="Ntn_hydrolases_N"/>
</dbReference>
<evidence type="ECO:0000313" key="7">
    <source>
        <dbReference type="Proteomes" id="UP000245535"/>
    </source>
</evidence>
<dbReference type="EMBL" id="QGDO01000001">
    <property type="protein sequence ID" value="PWJ44540.1"/>
    <property type="molecule type" value="Genomic_DNA"/>
</dbReference>
<evidence type="ECO:0000256" key="5">
    <source>
        <dbReference type="PIRSR" id="PIRSR001227-2"/>
    </source>
</evidence>
<keyword evidence="5" id="KW-0106">Calcium</keyword>
<accession>A0A315ZHB4</accession>
<dbReference type="InterPro" id="IPR023343">
    <property type="entry name" value="Penicillin_amidase_dom1"/>
</dbReference>
<protein>
    <submittedName>
        <fullName evidence="6">Penicillin amidase</fullName>
    </submittedName>
</protein>
<keyword evidence="7" id="KW-1185">Reference proteome</keyword>
<dbReference type="PANTHER" id="PTHR34218:SF4">
    <property type="entry name" value="ACYL-HOMOSERINE LACTONE ACYLASE QUIP"/>
    <property type="match status" value="1"/>
</dbReference>
<evidence type="ECO:0000256" key="1">
    <source>
        <dbReference type="ARBA" id="ARBA00006586"/>
    </source>
</evidence>
<evidence type="ECO:0000256" key="3">
    <source>
        <dbReference type="ARBA" id="ARBA00023145"/>
    </source>
</evidence>
<dbReference type="InterPro" id="IPR043146">
    <property type="entry name" value="Penicillin_amidase_N_B-knob"/>
</dbReference>
<dbReference type="Proteomes" id="UP000245535">
    <property type="component" value="Unassembled WGS sequence"/>
</dbReference>
<sequence length="812" mass="93495">MMKQITFLISSLISITLICALDSRIKVSHNDKTIFIPPLAKFFDPFHGFWQNAEPIQQVPSLPEQIEGIQDQVEVSFDTLMIPHVYAKNNHDLYFLQGYLTAKDRLWQMEILTAIAAGRLSEIIGKKGLENDIEHRRKALKKAAVTFIDEADKTPGMSEIFSAYTEGVNAYINSLSYKDYPIEYKLLNYQPEEWSALKCGLLIKSVANELSGFNSDIEFTNALFLFGKETFNQMYPELIEEYHEPIVSAYQSFTPLEVGKPHPSGFISSTVNKTFAYEPHPDNGSNNWAVSGAKTRSGNPILSNDPHLTLMLPSVWYAIHLQSDDMNVQGATIPGFPCIGVGFNEDIAWGVTNARRDVMDWYSVKFKDNKKDEYLLDGKWMPVQKEVEKIFIRDQGVYTDTVLYTQWGPVVYSDQFEGENHYYALKWVAHEPSTELEAFYKVNKARNKAEFEEAVQKYSCPAQNFVFASNQGDIGIRVQGRFPLKWKEQGKFIMDGSLKEMEWNGYIPTQHNVEVFNPEKGYVSSANQYPVPADYPYYVFDPKYEYYRNRRINSLLESMNDITVEDMEEMLNDNYNMIAAENLCFLLDEVRMLEMSKEESAAFELLSAWDYNYHQDLLAPVYFEQWSHDLSEILWDELVETNLPTRLPTDIVTFNLLRNNPEFELIDVKTTTEKETVNQLILKSFQSSVKKVKEWKEQKDHKDWADFRNTDLQHLFNLNPFNIPIKNGGNHHIVNATTNEHGPSWRMVVELTKDGPHAKMVYPGGQSGNPGSPYYSSMVKNWEDCELYEMKLLPKGSKDAFVANTNIIQPKK</sequence>
<organism evidence="6 7">
    <name type="scientific">Sediminitomix flava</name>
    <dbReference type="NCBI Taxonomy" id="379075"/>
    <lineage>
        <taxon>Bacteria</taxon>
        <taxon>Pseudomonadati</taxon>
        <taxon>Bacteroidota</taxon>
        <taxon>Cytophagia</taxon>
        <taxon>Cytophagales</taxon>
        <taxon>Flammeovirgaceae</taxon>
        <taxon>Sediminitomix</taxon>
    </lineage>
</organism>
<dbReference type="CDD" id="cd03747">
    <property type="entry name" value="Ntn_PGA_like"/>
    <property type="match status" value="1"/>
</dbReference>
<comment type="similarity">
    <text evidence="1">Belongs to the peptidase S45 family.</text>
</comment>
<dbReference type="RefSeq" id="WP_109616026.1">
    <property type="nucleotide sequence ID" value="NZ_QGDO01000001.1"/>
</dbReference>
<comment type="cofactor">
    <cofactor evidence="5">
        <name>Ca(2+)</name>
        <dbReference type="ChEBI" id="CHEBI:29108"/>
    </cofactor>
    <text evidence="5">Binds 1 Ca(2+) ion per dimer.</text>
</comment>
<evidence type="ECO:0000256" key="4">
    <source>
        <dbReference type="PIRSR" id="PIRSR001227-1"/>
    </source>
</evidence>
<dbReference type="GO" id="GO:0017000">
    <property type="term" value="P:antibiotic biosynthetic process"/>
    <property type="evidence" value="ECO:0007669"/>
    <property type="project" value="InterPro"/>
</dbReference>
<dbReference type="AlphaFoldDB" id="A0A315ZHB4"/>
<feature type="binding site" evidence="5">
    <location>
        <position position="218"/>
    </location>
    <ligand>
        <name>Ca(2+)</name>
        <dbReference type="ChEBI" id="CHEBI:29108"/>
    </ligand>
</feature>
<evidence type="ECO:0000313" key="6">
    <source>
        <dbReference type="EMBL" id="PWJ44540.1"/>
    </source>
</evidence>
<dbReference type="InterPro" id="IPR043147">
    <property type="entry name" value="Penicillin_amidase_A-knob"/>
</dbReference>
<keyword evidence="2" id="KW-0378">Hydrolase</keyword>
<evidence type="ECO:0000256" key="2">
    <source>
        <dbReference type="ARBA" id="ARBA00022801"/>
    </source>
</evidence>
<dbReference type="SUPFAM" id="SSF56235">
    <property type="entry name" value="N-terminal nucleophile aminohydrolases (Ntn hydrolases)"/>
    <property type="match status" value="1"/>
</dbReference>
<dbReference type="Gene3D" id="1.10.1400.10">
    <property type="match status" value="1"/>
</dbReference>
<feature type="active site" description="Nucleophile" evidence="4">
    <location>
        <position position="285"/>
    </location>
</feature>
<dbReference type="Gene3D" id="2.30.120.10">
    <property type="match status" value="1"/>
</dbReference>
<name>A0A315ZHB4_SEDFL</name>
<keyword evidence="3" id="KW-0865">Zymogen</keyword>
<proteinExistence type="inferred from homology"/>
<dbReference type="InterPro" id="IPR002692">
    <property type="entry name" value="S45"/>
</dbReference>
<dbReference type="Gene3D" id="3.60.20.10">
    <property type="entry name" value="Glutamine Phosphoribosylpyrophosphate, subunit 1, domain 1"/>
    <property type="match status" value="1"/>
</dbReference>
<comment type="caution">
    <text evidence="6">The sequence shown here is derived from an EMBL/GenBank/DDBJ whole genome shotgun (WGS) entry which is preliminary data.</text>
</comment>
<feature type="binding site" evidence="5">
    <location>
        <position position="360"/>
    </location>
    <ligand>
        <name>Ca(2+)</name>
        <dbReference type="ChEBI" id="CHEBI:29108"/>
    </ligand>
</feature>
<dbReference type="GO" id="GO:0016811">
    <property type="term" value="F:hydrolase activity, acting on carbon-nitrogen (but not peptide) bonds, in linear amides"/>
    <property type="evidence" value="ECO:0007669"/>
    <property type="project" value="InterPro"/>
</dbReference>